<dbReference type="AlphaFoldDB" id="D1PID0"/>
<name>D1PID0_9FIRM</name>
<accession>D1PID0</accession>
<keyword evidence="1" id="KW-0378">Hydrolase</keyword>
<comment type="caution">
    <text evidence="3">The sequence shown here is derived from an EMBL/GenBank/DDBJ whole genome shotgun (WGS) entry which is preliminary data.</text>
</comment>
<dbReference type="RefSeq" id="WP_007045542.1">
    <property type="nucleotide sequence ID" value="NZ_GG704769.1"/>
</dbReference>
<evidence type="ECO:0000259" key="2">
    <source>
        <dbReference type="Pfam" id="PF20434"/>
    </source>
</evidence>
<dbReference type="GO" id="GO:0016787">
    <property type="term" value="F:hydrolase activity"/>
    <property type="evidence" value="ECO:0007669"/>
    <property type="project" value="UniProtKB-KW"/>
</dbReference>
<dbReference type="InterPro" id="IPR029058">
    <property type="entry name" value="AB_hydrolase_fold"/>
</dbReference>
<gene>
    <name evidence="3" type="ORF">SUBVAR_04095</name>
</gene>
<dbReference type="InterPro" id="IPR050300">
    <property type="entry name" value="GDXG_lipolytic_enzyme"/>
</dbReference>
<sequence length="315" mass="34329">MKRTIDPGTGRPTVFFFDHLVFSHTTDLAGNPVTLEMSLLCQMDRPQLQRALGRSIPEEIPADAGARHGLRPAMIWFNGNGWRGIDKNSQIGDLVFLAEHGYAVFCADFRTSAQAHFPAQIIDAKAAVRFVRAQAGRYGVDPDRIGVMGRSAGGQIVSMLGLNDGKYLSEEWKEYSSDVQLVFDMFGPVDLKKSVGMDMEAYANGTADTSRWTCVEQTHAGAYLGGSGEELLRRAAEASPALQVHDGMPPFLIMHGNADPAVPCSQSEEFYEKILAAGPHNVADLYLLQGAGHGTPEFFAPMSQQIALDFLAKHL</sequence>
<evidence type="ECO:0000313" key="4">
    <source>
        <dbReference type="Proteomes" id="UP000003438"/>
    </source>
</evidence>
<organism evidence="3 4">
    <name type="scientific">Subdoligranulum variabile DSM 15176</name>
    <dbReference type="NCBI Taxonomy" id="411471"/>
    <lineage>
        <taxon>Bacteria</taxon>
        <taxon>Bacillati</taxon>
        <taxon>Bacillota</taxon>
        <taxon>Clostridia</taxon>
        <taxon>Eubacteriales</taxon>
        <taxon>Oscillospiraceae</taxon>
        <taxon>Subdoligranulum</taxon>
    </lineage>
</organism>
<dbReference type="SUPFAM" id="SSF53474">
    <property type="entry name" value="alpha/beta-Hydrolases"/>
    <property type="match status" value="1"/>
</dbReference>
<dbReference type="EMBL" id="ACBY02000010">
    <property type="protein sequence ID" value="EFB77515.1"/>
    <property type="molecule type" value="Genomic_DNA"/>
</dbReference>
<dbReference type="OrthoDB" id="24847at2"/>
<dbReference type="Pfam" id="PF20434">
    <property type="entry name" value="BD-FAE"/>
    <property type="match status" value="1"/>
</dbReference>
<reference evidence="3" key="1">
    <citation type="submission" date="2009-12" db="EMBL/GenBank/DDBJ databases">
        <authorList>
            <person name="Weinstock G."/>
            <person name="Sodergren E."/>
            <person name="Clifton S."/>
            <person name="Fulton L."/>
            <person name="Fulton B."/>
            <person name="Courtney L."/>
            <person name="Fronick C."/>
            <person name="Harrison M."/>
            <person name="Strong C."/>
            <person name="Farmer C."/>
            <person name="Delahaunty K."/>
            <person name="Markovic C."/>
            <person name="Hall O."/>
            <person name="Minx P."/>
            <person name="Tomlinson C."/>
            <person name="Mitreva M."/>
            <person name="Nelson J."/>
            <person name="Hou S."/>
            <person name="Wollam A."/>
            <person name="Pepin K.H."/>
            <person name="Johnson M."/>
            <person name="Bhonagiri V."/>
            <person name="Nash W.E."/>
            <person name="Warren W."/>
            <person name="Chinwalla A."/>
            <person name="Mardis E.R."/>
            <person name="Wilson R.K."/>
        </authorList>
    </citation>
    <scope>NUCLEOTIDE SEQUENCE [LARGE SCALE GENOMIC DNA]</scope>
    <source>
        <strain evidence="3">DSM 15176</strain>
    </source>
</reference>
<proteinExistence type="predicted"/>
<evidence type="ECO:0000256" key="1">
    <source>
        <dbReference type="ARBA" id="ARBA00022801"/>
    </source>
</evidence>
<dbReference type="PANTHER" id="PTHR48081">
    <property type="entry name" value="AB HYDROLASE SUPERFAMILY PROTEIN C4A8.06C"/>
    <property type="match status" value="1"/>
</dbReference>
<keyword evidence="4" id="KW-1185">Reference proteome</keyword>
<feature type="domain" description="BD-FAE-like" evidence="2">
    <location>
        <begin position="71"/>
        <end position="273"/>
    </location>
</feature>
<dbReference type="HOGENOM" id="CLU_012494_4_0_9"/>
<dbReference type="Gene3D" id="3.40.50.1820">
    <property type="entry name" value="alpha/beta hydrolase"/>
    <property type="match status" value="1"/>
</dbReference>
<dbReference type="STRING" id="411471.SUBVAR_04095"/>
<dbReference type="Proteomes" id="UP000003438">
    <property type="component" value="Unassembled WGS sequence"/>
</dbReference>
<dbReference type="PANTHER" id="PTHR48081:SF13">
    <property type="entry name" value="ALPHA_BETA HYDROLASE"/>
    <property type="match status" value="1"/>
</dbReference>
<evidence type="ECO:0000313" key="3">
    <source>
        <dbReference type="EMBL" id="EFB77515.1"/>
    </source>
</evidence>
<dbReference type="eggNOG" id="COG0657">
    <property type="taxonomic scope" value="Bacteria"/>
</dbReference>
<dbReference type="InterPro" id="IPR049492">
    <property type="entry name" value="BD-FAE-like_dom"/>
</dbReference>
<protein>
    <recommendedName>
        <fullName evidence="2">BD-FAE-like domain-containing protein</fullName>
    </recommendedName>
</protein>